<evidence type="ECO:0000256" key="2">
    <source>
        <dbReference type="ARBA" id="ARBA00004225"/>
    </source>
</evidence>
<keyword evidence="7 21" id="KW-0812">Transmembrane</keyword>
<evidence type="ECO:0000259" key="22">
    <source>
        <dbReference type="PROSITE" id="PS51292"/>
    </source>
</evidence>
<reference evidence="23 25" key="2">
    <citation type="journal article" date="2013" name="Nature">
        <title>Insights into bilaterian evolution from three spiralian genomes.</title>
        <authorList>
            <person name="Simakov O."/>
            <person name="Marletaz F."/>
            <person name="Cho S.J."/>
            <person name="Edsinger-Gonzales E."/>
            <person name="Havlak P."/>
            <person name="Hellsten U."/>
            <person name="Kuo D.H."/>
            <person name="Larsson T."/>
            <person name="Lv J."/>
            <person name="Arendt D."/>
            <person name="Savage R."/>
            <person name="Osoegawa K."/>
            <person name="de Jong P."/>
            <person name="Grimwood J."/>
            <person name="Chapman J.A."/>
            <person name="Shapiro H."/>
            <person name="Aerts A."/>
            <person name="Otillar R.P."/>
            <person name="Terry A.Y."/>
            <person name="Boore J.L."/>
            <person name="Grigoriev I.V."/>
            <person name="Lindberg D.R."/>
            <person name="Seaver E.C."/>
            <person name="Weisblat D.A."/>
            <person name="Putnam N.H."/>
            <person name="Rokhsar D.S."/>
        </authorList>
    </citation>
    <scope>NUCLEOTIDE SEQUENCE</scope>
    <source>
        <strain evidence="23 25">I ESC-2004</strain>
    </source>
</reference>
<dbReference type="FunCoup" id="R7U0B7">
    <property type="interactions" value="708"/>
</dbReference>
<dbReference type="GO" id="GO:0005741">
    <property type="term" value="C:mitochondrial outer membrane"/>
    <property type="evidence" value="ECO:0007669"/>
    <property type="project" value="UniProtKB-SubCell"/>
</dbReference>
<dbReference type="EMBL" id="AMQN01011231">
    <property type="status" value="NOT_ANNOTATED_CDS"/>
    <property type="molecule type" value="Genomic_DNA"/>
</dbReference>
<evidence type="ECO:0000256" key="13">
    <source>
        <dbReference type="ARBA" id="ARBA00022989"/>
    </source>
</evidence>
<dbReference type="AlphaFoldDB" id="R7U0B7"/>
<keyword evidence="15 21" id="KW-0472">Membrane</keyword>
<keyword evidence="25" id="KW-1185">Reference proteome</keyword>
<dbReference type="OrthoDB" id="5817083at2759"/>
<reference evidence="25" key="1">
    <citation type="submission" date="2012-12" db="EMBL/GenBank/DDBJ databases">
        <authorList>
            <person name="Hellsten U."/>
            <person name="Grimwood J."/>
            <person name="Chapman J.A."/>
            <person name="Shapiro H."/>
            <person name="Aerts A."/>
            <person name="Otillar R.P."/>
            <person name="Terry A.Y."/>
            <person name="Boore J.L."/>
            <person name="Simakov O."/>
            <person name="Marletaz F."/>
            <person name="Cho S.-J."/>
            <person name="Edsinger-Gonzales E."/>
            <person name="Havlak P."/>
            <person name="Kuo D.-H."/>
            <person name="Larsson T."/>
            <person name="Lv J."/>
            <person name="Arendt D."/>
            <person name="Savage R."/>
            <person name="Osoegawa K."/>
            <person name="de Jong P."/>
            <person name="Lindberg D.R."/>
            <person name="Seaver E.C."/>
            <person name="Weisblat D.A."/>
            <person name="Putnam N.H."/>
            <person name="Grigoriev I.V."/>
            <person name="Rokhsar D.S."/>
        </authorList>
    </citation>
    <scope>NUCLEOTIDE SEQUENCE</scope>
    <source>
        <strain evidence="25">I ESC-2004</strain>
    </source>
</reference>
<dbReference type="PANTHER" id="PTHR46283">
    <property type="entry name" value="E3 UBIQUITIN-PROTEIN LIGASE MARCH5"/>
    <property type="match status" value="1"/>
</dbReference>
<protein>
    <recommendedName>
        <fullName evidence="16">E3 ubiquitin-protein ligase MARCHF5</fullName>
        <ecNumber evidence="5">2.3.2.27</ecNumber>
    </recommendedName>
    <alternativeName>
        <fullName evidence="18">Membrane-associated RING finger protein 5</fullName>
    </alternativeName>
    <alternativeName>
        <fullName evidence="17">Membrane-associated RING-CH protein V</fullName>
    </alternativeName>
    <alternativeName>
        <fullName evidence="19">RING-type E3 ubiquitin transferase MARCHF5</fullName>
    </alternativeName>
</protein>
<evidence type="ECO:0000256" key="21">
    <source>
        <dbReference type="SAM" id="Phobius"/>
    </source>
</evidence>
<evidence type="ECO:0000256" key="4">
    <source>
        <dbReference type="ARBA" id="ARBA00004906"/>
    </source>
</evidence>
<keyword evidence="10" id="KW-0833">Ubl conjugation pathway</keyword>
<dbReference type="PROSITE" id="PS51292">
    <property type="entry name" value="ZF_RING_CH"/>
    <property type="match status" value="1"/>
</dbReference>
<dbReference type="Gene3D" id="3.30.40.10">
    <property type="entry name" value="Zinc/RING finger domain, C3HC4 (zinc finger)"/>
    <property type="match status" value="1"/>
</dbReference>
<evidence type="ECO:0000256" key="16">
    <source>
        <dbReference type="ARBA" id="ARBA00040151"/>
    </source>
</evidence>
<organism evidence="23">
    <name type="scientific">Capitella teleta</name>
    <name type="common">Polychaete worm</name>
    <dbReference type="NCBI Taxonomy" id="283909"/>
    <lineage>
        <taxon>Eukaryota</taxon>
        <taxon>Metazoa</taxon>
        <taxon>Spiralia</taxon>
        <taxon>Lophotrochozoa</taxon>
        <taxon>Annelida</taxon>
        <taxon>Polychaeta</taxon>
        <taxon>Sedentaria</taxon>
        <taxon>Scolecida</taxon>
        <taxon>Capitellidae</taxon>
        <taxon>Capitella</taxon>
    </lineage>
</organism>
<feature type="transmembrane region" description="Helical" evidence="21">
    <location>
        <begin position="142"/>
        <end position="162"/>
    </location>
</feature>
<evidence type="ECO:0000256" key="8">
    <source>
        <dbReference type="ARBA" id="ARBA00022723"/>
    </source>
</evidence>
<dbReference type="GO" id="GO:0061630">
    <property type="term" value="F:ubiquitin protein ligase activity"/>
    <property type="evidence" value="ECO:0007669"/>
    <property type="project" value="UniProtKB-EC"/>
</dbReference>
<keyword evidence="8" id="KW-0479">Metal-binding</keyword>
<accession>R7U0B7</accession>
<comment type="subcellular location">
    <subcellularLocation>
        <location evidence="2">Mitochondrion membrane</location>
        <topology evidence="2">Multi-pass membrane protein</topology>
    </subcellularLocation>
    <subcellularLocation>
        <location evidence="3">Mitochondrion outer membrane</location>
    </subcellularLocation>
</comment>
<evidence type="ECO:0000256" key="9">
    <source>
        <dbReference type="ARBA" id="ARBA00022771"/>
    </source>
</evidence>
<dbReference type="EMBL" id="KB308771">
    <property type="protein sequence ID" value="ELT96650.1"/>
    <property type="molecule type" value="Genomic_DNA"/>
</dbReference>
<comment type="pathway">
    <text evidence="4">Protein modification; protein ubiquitination.</text>
</comment>
<evidence type="ECO:0000256" key="20">
    <source>
        <dbReference type="SAM" id="MobiDB-lite"/>
    </source>
</evidence>
<sequence length="305" mass="34587">MAYSLPNRSLSEDEKTCWVCFATEEDDREAAWVRPCRCKGTNKWVHQMCLQRWIDEKQAGNSTAKVSCPQCNTEYLIEYPKLGTVLYVLDLADRLIFKVCPIVAGGVFLGSVYWTAVTYGAVTVMQVLGHKEGLNVMERADPLFLLIGLPTIPMMLILGKMVRWEDFFLKLWRKHSSKLPLLSYIFKESGNYLRTPADTTSISDPLSATRVLCGALIMPTIATTVGKLMFSSVNSNFQRTLLGGIAFVILKGALRVYFKQQQYIRQAQRRIPDYHDFLQQQQQLSQQQHQAQAEPSPNPLSPPTQ</sequence>
<evidence type="ECO:0000256" key="19">
    <source>
        <dbReference type="ARBA" id="ARBA00043231"/>
    </source>
</evidence>
<evidence type="ECO:0000256" key="12">
    <source>
        <dbReference type="ARBA" id="ARBA00022833"/>
    </source>
</evidence>
<dbReference type="CDD" id="cd16701">
    <property type="entry name" value="RING_CH-C4HC3_MARCH5"/>
    <property type="match status" value="1"/>
</dbReference>
<dbReference type="EC" id="2.3.2.27" evidence="5"/>
<evidence type="ECO:0000313" key="24">
    <source>
        <dbReference type="EnsemblMetazoa" id="CapteP219527"/>
    </source>
</evidence>
<name>R7U0B7_CAPTE</name>
<feature type="region of interest" description="Disordered" evidence="20">
    <location>
        <begin position="282"/>
        <end position="305"/>
    </location>
</feature>
<dbReference type="STRING" id="283909.R7U0B7"/>
<evidence type="ECO:0000256" key="7">
    <source>
        <dbReference type="ARBA" id="ARBA00022692"/>
    </source>
</evidence>
<feature type="transmembrane region" description="Helical" evidence="21">
    <location>
        <begin position="211"/>
        <end position="229"/>
    </location>
</feature>
<evidence type="ECO:0000256" key="5">
    <source>
        <dbReference type="ARBA" id="ARBA00012483"/>
    </source>
</evidence>
<dbReference type="InterPro" id="IPR011016">
    <property type="entry name" value="Znf_RING-CH"/>
</dbReference>
<keyword evidence="12" id="KW-0862">Zinc</keyword>
<keyword evidence="14" id="KW-0496">Mitochondrion</keyword>
<evidence type="ECO:0000256" key="11">
    <source>
        <dbReference type="ARBA" id="ARBA00022787"/>
    </source>
</evidence>
<dbReference type="HOGENOM" id="CLU_046472_1_1_1"/>
<keyword evidence="11" id="KW-1000">Mitochondrion outer membrane</keyword>
<dbReference type="FunFam" id="3.30.40.10:FF:000262">
    <property type="entry name" value="E3 ubiquitin-protein ligase MARCH5"/>
    <property type="match status" value="1"/>
</dbReference>
<proteinExistence type="predicted"/>
<reference evidence="24" key="3">
    <citation type="submission" date="2015-06" db="UniProtKB">
        <authorList>
            <consortium name="EnsemblMetazoa"/>
        </authorList>
    </citation>
    <scope>IDENTIFICATION</scope>
</reference>
<keyword evidence="9" id="KW-0863">Zinc-finger</keyword>
<dbReference type="SMART" id="SM00744">
    <property type="entry name" value="RINGv"/>
    <property type="match status" value="1"/>
</dbReference>
<feature type="domain" description="RING-CH-type" evidence="22">
    <location>
        <begin position="9"/>
        <end position="78"/>
    </location>
</feature>
<dbReference type="SUPFAM" id="SSF57850">
    <property type="entry name" value="RING/U-box"/>
    <property type="match status" value="1"/>
</dbReference>
<comment type="catalytic activity">
    <reaction evidence="1">
        <text>S-ubiquitinyl-[E2 ubiquitin-conjugating enzyme]-L-cysteine + [acceptor protein]-L-lysine = [E2 ubiquitin-conjugating enzyme]-L-cysteine + N(6)-ubiquitinyl-[acceptor protein]-L-lysine.</text>
        <dbReference type="EC" id="2.3.2.27"/>
    </reaction>
</comment>
<gene>
    <name evidence="23" type="ORF">CAPTEDRAFT_219527</name>
</gene>
<keyword evidence="6" id="KW-0808">Transferase</keyword>
<evidence type="ECO:0000313" key="23">
    <source>
        <dbReference type="EMBL" id="ELT96650.1"/>
    </source>
</evidence>
<evidence type="ECO:0000256" key="15">
    <source>
        <dbReference type="ARBA" id="ARBA00023136"/>
    </source>
</evidence>
<evidence type="ECO:0000256" key="3">
    <source>
        <dbReference type="ARBA" id="ARBA00004294"/>
    </source>
</evidence>
<feature type="transmembrane region" description="Helical" evidence="21">
    <location>
        <begin position="99"/>
        <end position="122"/>
    </location>
</feature>
<feature type="transmembrane region" description="Helical" evidence="21">
    <location>
        <begin position="241"/>
        <end position="258"/>
    </location>
</feature>
<evidence type="ECO:0000256" key="6">
    <source>
        <dbReference type="ARBA" id="ARBA00022679"/>
    </source>
</evidence>
<dbReference type="InterPro" id="IPR013083">
    <property type="entry name" value="Znf_RING/FYVE/PHD"/>
</dbReference>
<feature type="compositionally biased region" description="Pro residues" evidence="20">
    <location>
        <begin position="296"/>
        <end position="305"/>
    </location>
</feature>
<evidence type="ECO:0000256" key="10">
    <source>
        <dbReference type="ARBA" id="ARBA00022786"/>
    </source>
</evidence>
<dbReference type="GO" id="GO:0008270">
    <property type="term" value="F:zinc ion binding"/>
    <property type="evidence" value="ECO:0007669"/>
    <property type="project" value="UniProtKB-KW"/>
</dbReference>
<dbReference type="Pfam" id="PF12906">
    <property type="entry name" value="RINGv"/>
    <property type="match status" value="1"/>
</dbReference>
<evidence type="ECO:0000256" key="1">
    <source>
        <dbReference type="ARBA" id="ARBA00000900"/>
    </source>
</evidence>
<feature type="compositionally biased region" description="Low complexity" evidence="20">
    <location>
        <begin position="282"/>
        <end position="293"/>
    </location>
</feature>
<dbReference type="OMA" id="KRYCWVC"/>
<evidence type="ECO:0000313" key="25">
    <source>
        <dbReference type="Proteomes" id="UP000014760"/>
    </source>
</evidence>
<evidence type="ECO:0000256" key="18">
    <source>
        <dbReference type="ARBA" id="ARBA00043185"/>
    </source>
</evidence>
<dbReference type="EnsemblMetazoa" id="CapteT219527">
    <property type="protein sequence ID" value="CapteP219527"/>
    <property type="gene ID" value="CapteG219527"/>
</dbReference>
<evidence type="ECO:0000256" key="14">
    <source>
        <dbReference type="ARBA" id="ARBA00023128"/>
    </source>
</evidence>
<dbReference type="Proteomes" id="UP000014760">
    <property type="component" value="Unassembled WGS sequence"/>
</dbReference>
<keyword evidence="13 21" id="KW-1133">Transmembrane helix</keyword>
<evidence type="ECO:0000256" key="17">
    <source>
        <dbReference type="ARBA" id="ARBA00043044"/>
    </source>
</evidence>